<dbReference type="AlphaFoldDB" id="A0A5C2RNV1"/>
<name>A0A5C2RNV1_9APHY</name>
<keyword evidence="2" id="KW-1185">Reference proteome</keyword>
<dbReference type="EMBL" id="ML122339">
    <property type="protein sequence ID" value="RPD52810.1"/>
    <property type="molecule type" value="Genomic_DNA"/>
</dbReference>
<gene>
    <name evidence="1" type="ORF">L227DRAFT_581912</name>
</gene>
<protein>
    <recommendedName>
        <fullName evidence="3">F-box domain-containing protein</fullName>
    </recommendedName>
</protein>
<evidence type="ECO:0000313" key="2">
    <source>
        <dbReference type="Proteomes" id="UP000313359"/>
    </source>
</evidence>
<organism evidence="1 2">
    <name type="scientific">Lentinus tigrinus ALCF2SS1-6</name>
    <dbReference type="NCBI Taxonomy" id="1328759"/>
    <lineage>
        <taxon>Eukaryota</taxon>
        <taxon>Fungi</taxon>
        <taxon>Dikarya</taxon>
        <taxon>Basidiomycota</taxon>
        <taxon>Agaricomycotina</taxon>
        <taxon>Agaricomycetes</taxon>
        <taxon>Polyporales</taxon>
        <taxon>Polyporaceae</taxon>
        <taxon>Lentinus</taxon>
    </lineage>
</organism>
<dbReference type="OrthoDB" id="3354475at2759"/>
<evidence type="ECO:0000313" key="1">
    <source>
        <dbReference type="EMBL" id="RPD52810.1"/>
    </source>
</evidence>
<dbReference type="Proteomes" id="UP000313359">
    <property type="component" value="Unassembled WGS sequence"/>
</dbReference>
<accession>A0A5C2RNV1</accession>
<evidence type="ECO:0008006" key="3">
    <source>
        <dbReference type="Google" id="ProtNLM"/>
    </source>
</evidence>
<proteinExistence type="predicted"/>
<reference evidence="1" key="1">
    <citation type="journal article" date="2018" name="Genome Biol. Evol.">
        <title>Genomics and development of Lentinus tigrinus, a white-rot wood-decaying mushroom with dimorphic fruiting bodies.</title>
        <authorList>
            <person name="Wu B."/>
            <person name="Xu Z."/>
            <person name="Knudson A."/>
            <person name="Carlson A."/>
            <person name="Chen N."/>
            <person name="Kovaka S."/>
            <person name="LaButti K."/>
            <person name="Lipzen A."/>
            <person name="Pennachio C."/>
            <person name="Riley R."/>
            <person name="Schakwitz W."/>
            <person name="Umezawa K."/>
            <person name="Ohm R.A."/>
            <person name="Grigoriev I.V."/>
            <person name="Nagy L.G."/>
            <person name="Gibbons J."/>
            <person name="Hibbett D."/>
        </authorList>
    </citation>
    <scope>NUCLEOTIDE SEQUENCE [LARGE SCALE GENOMIC DNA]</scope>
    <source>
        <strain evidence="1">ALCF2SS1-6</strain>
    </source>
</reference>
<sequence>MHTLLHLPRLADLALISWESLSVDDGFIAEIAHAWPVFEALHIRPTHENLLRSIHLTSDNAVTPSVTLTGLLPLARHCPALRLVILSIATDVDLPSPDFSTPPPPSPLSTLYVGMAVPPRDPLRLAVFLSAHFPMVTGVGFYPKPGEDIFETNMGWFMVESLLDHFSLIREQEREWAERSRRSQGETQTGW</sequence>
<dbReference type="STRING" id="1328759.A0A5C2RNV1"/>